<dbReference type="PANTHER" id="PTHR31589">
    <property type="entry name" value="PROTEIN, PUTATIVE (DUF239)-RELATED-RELATED"/>
    <property type="match status" value="1"/>
</dbReference>
<sequence>MLKSRRGLLAAGITAAVVGSIGVVSTLNAGAEQIPEAPTPAVAPADPAPATATEAAEAAPKLTPPAKLPWGERPGKIRTGRGGASSKSLKAAGLDAAAPDATGEEADEEYAPKGRSSRKSFLKSERTKVIPPTPPAVNAAADDPKVYFHYGVGSQAAVTEGAYANFSISKPALAKEDYHTLAELAVQKGDRENAQIVEVGWNVDRVVNGDDDPHLFVFHWVNGKGKCYNGCGFVQYSKNIRPGDTLPQDVTKRFGIQYFDNAWWIAYDSEWVGYFPASLWTVDFSKSELVQFFGEVASPSAKPCSDMGNGVEPLIKEVDKEPVPDPKAAKIGSVSYLNGPKVDLYVRPEGVHEKLEDRIYPPNKLSARTFSFSGPGAC</sequence>
<dbReference type="PANTHER" id="PTHR31589:SF110">
    <property type="entry name" value="PROTEIN, PUTATIVE (DUF239)-RELATED"/>
    <property type="match status" value="1"/>
</dbReference>
<feature type="domain" description="Neprosin PEP catalytic" evidence="2">
    <location>
        <begin position="136"/>
        <end position="378"/>
    </location>
</feature>
<evidence type="ECO:0000259" key="2">
    <source>
        <dbReference type="PROSITE" id="PS52045"/>
    </source>
</evidence>
<organism evidence="3 4">
    <name type="scientific">Actinoplanes italicus</name>
    <dbReference type="NCBI Taxonomy" id="113567"/>
    <lineage>
        <taxon>Bacteria</taxon>
        <taxon>Bacillati</taxon>
        <taxon>Actinomycetota</taxon>
        <taxon>Actinomycetes</taxon>
        <taxon>Micromonosporales</taxon>
        <taxon>Micromonosporaceae</taxon>
        <taxon>Actinoplanes</taxon>
    </lineage>
</organism>
<dbReference type="AlphaFoldDB" id="A0A2T0JX24"/>
<accession>A0A2T0JX24</accession>
<feature type="compositionally biased region" description="Low complexity" evidence="1">
    <location>
        <begin position="35"/>
        <end position="61"/>
    </location>
</feature>
<evidence type="ECO:0000313" key="4">
    <source>
        <dbReference type="Proteomes" id="UP000239415"/>
    </source>
</evidence>
<evidence type="ECO:0000313" key="3">
    <source>
        <dbReference type="EMBL" id="PRX12416.1"/>
    </source>
</evidence>
<evidence type="ECO:0000256" key="1">
    <source>
        <dbReference type="SAM" id="MobiDB-lite"/>
    </source>
</evidence>
<dbReference type="RefSeq" id="WP_239166847.1">
    <property type="nucleotide sequence ID" value="NZ_BOMO01000154.1"/>
</dbReference>
<comment type="caution">
    <text evidence="3">The sequence shown here is derived from an EMBL/GenBank/DDBJ whole genome shotgun (WGS) entry which is preliminary data.</text>
</comment>
<dbReference type="Pfam" id="PF03080">
    <property type="entry name" value="Neprosin"/>
    <property type="match status" value="1"/>
</dbReference>
<dbReference type="PROSITE" id="PS52045">
    <property type="entry name" value="NEPROSIN_PEP_CD"/>
    <property type="match status" value="1"/>
</dbReference>
<keyword evidence="4" id="KW-1185">Reference proteome</keyword>
<dbReference type="Proteomes" id="UP000239415">
    <property type="component" value="Unassembled WGS sequence"/>
</dbReference>
<reference evidence="3 4" key="1">
    <citation type="submission" date="2018-03" db="EMBL/GenBank/DDBJ databases">
        <title>Genomic Encyclopedia of Archaeal and Bacterial Type Strains, Phase II (KMG-II): from individual species to whole genera.</title>
        <authorList>
            <person name="Goeker M."/>
        </authorList>
    </citation>
    <scope>NUCLEOTIDE SEQUENCE [LARGE SCALE GENOMIC DNA]</scope>
    <source>
        <strain evidence="3 4">DSM 43146</strain>
    </source>
</reference>
<dbReference type="InterPro" id="IPR053168">
    <property type="entry name" value="Glutamic_endopeptidase"/>
</dbReference>
<dbReference type="InterPro" id="IPR004314">
    <property type="entry name" value="Neprosin"/>
</dbReference>
<name>A0A2T0JX24_9ACTN</name>
<protein>
    <submittedName>
        <fullName evidence="3">Uncharacterized protein DUF239</fullName>
    </submittedName>
</protein>
<proteinExistence type="predicted"/>
<dbReference type="EMBL" id="PVMZ01000028">
    <property type="protein sequence ID" value="PRX12416.1"/>
    <property type="molecule type" value="Genomic_DNA"/>
</dbReference>
<feature type="region of interest" description="Disordered" evidence="1">
    <location>
        <begin position="35"/>
        <end position="137"/>
    </location>
</feature>
<gene>
    <name evidence="3" type="ORF">CLV67_12873</name>
</gene>
<feature type="compositionally biased region" description="Low complexity" evidence="1">
    <location>
        <begin position="84"/>
        <end position="101"/>
    </location>
</feature>